<sequence length="214" mass="23844">MNKSISHIDKIGWHFDNTYSRLPKVMSSQLNPIPVKNPKLTIFNHDFSKELGLDFSSLNNNQIASIFSGNLLPKESKCIAQAYAGHQFGYFTMLGDGRAILIGEHLLKNNKRFDIQFKGSGKTPYSRNGDGRAALGPMLREYIVSEAMHSLGIPTTRSLAVVKTGENVIRETPLPGAILTRVAASHIRVGTFQYVTATEDEKNLKTLFDYTIDR</sequence>
<dbReference type="PANTHER" id="PTHR32057:SF14">
    <property type="entry name" value="PROTEIN ADENYLYLTRANSFERASE SELO, MITOCHONDRIAL"/>
    <property type="match status" value="1"/>
</dbReference>
<reference evidence="9" key="1">
    <citation type="submission" date="2018-05" db="EMBL/GenBank/DDBJ databases">
        <authorList>
            <person name="Lanie J.A."/>
            <person name="Ng W.-L."/>
            <person name="Kazmierczak K.M."/>
            <person name="Andrzejewski T.M."/>
            <person name="Davidsen T.M."/>
            <person name="Wayne K.J."/>
            <person name="Tettelin H."/>
            <person name="Glass J.I."/>
            <person name="Rusch D."/>
            <person name="Podicherti R."/>
            <person name="Tsui H.-C.T."/>
            <person name="Winkler M.E."/>
        </authorList>
    </citation>
    <scope>NUCLEOTIDE SEQUENCE</scope>
</reference>
<dbReference type="GO" id="GO:0070733">
    <property type="term" value="F:AMPylase activity"/>
    <property type="evidence" value="ECO:0007669"/>
    <property type="project" value="TreeGrafter"/>
</dbReference>
<comment type="cofactor">
    <cofactor evidence="1">
        <name>Mg(2+)</name>
        <dbReference type="ChEBI" id="CHEBI:18420"/>
    </cofactor>
</comment>
<evidence type="ECO:0000256" key="4">
    <source>
        <dbReference type="ARBA" id="ARBA00022695"/>
    </source>
</evidence>
<feature type="non-terminal residue" evidence="9">
    <location>
        <position position="214"/>
    </location>
</feature>
<keyword evidence="3" id="KW-0808">Transferase</keyword>
<gene>
    <name evidence="9" type="ORF">METZ01_LOCUS215758</name>
</gene>
<dbReference type="GO" id="GO:0005524">
    <property type="term" value="F:ATP binding"/>
    <property type="evidence" value="ECO:0007669"/>
    <property type="project" value="UniProtKB-KW"/>
</dbReference>
<evidence type="ECO:0000313" key="9">
    <source>
        <dbReference type="EMBL" id="SVB62904.1"/>
    </source>
</evidence>
<evidence type="ECO:0000256" key="8">
    <source>
        <dbReference type="ARBA" id="ARBA00022842"/>
    </source>
</evidence>
<evidence type="ECO:0008006" key="10">
    <source>
        <dbReference type="Google" id="ProtNLM"/>
    </source>
</evidence>
<keyword evidence="8" id="KW-0460">Magnesium</keyword>
<dbReference type="Pfam" id="PF02696">
    <property type="entry name" value="SelO"/>
    <property type="match status" value="1"/>
</dbReference>
<evidence type="ECO:0000256" key="2">
    <source>
        <dbReference type="ARBA" id="ARBA00009747"/>
    </source>
</evidence>
<accession>A0A382FKL9</accession>
<dbReference type="InterPro" id="IPR003846">
    <property type="entry name" value="SelO"/>
</dbReference>
<evidence type="ECO:0000256" key="1">
    <source>
        <dbReference type="ARBA" id="ARBA00001946"/>
    </source>
</evidence>
<dbReference type="AlphaFoldDB" id="A0A382FKL9"/>
<evidence type="ECO:0000256" key="3">
    <source>
        <dbReference type="ARBA" id="ARBA00022679"/>
    </source>
</evidence>
<dbReference type="PANTHER" id="PTHR32057">
    <property type="entry name" value="PROTEIN ADENYLYLTRANSFERASE SELO, MITOCHONDRIAL"/>
    <property type="match status" value="1"/>
</dbReference>
<keyword evidence="6" id="KW-0547">Nucleotide-binding</keyword>
<comment type="similarity">
    <text evidence="2">Belongs to the SELO family.</text>
</comment>
<keyword evidence="5" id="KW-0479">Metal-binding</keyword>
<proteinExistence type="inferred from homology"/>
<keyword evidence="7" id="KW-0067">ATP-binding</keyword>
<evidence type="ECO:0000256" key="6">
    <source>
        <dbReference type="ARBA" id="ARBA00022741"/>
    </source>
</evidence>
<name>A0A382FKL9_9ZZZZ</name>
<dbReference type="GO" id="GO:0046872">
    <property type="term" value="F:metal ion binding"/>
    <property type="evidence" value="ECO:0007669"/>
    <property type="project" value="UniProtKB-KW"/>
</dbReference>
<keyword evidence="4" id="KW-0548">Nucleotidyltransferase</keyword>
<dbReference type="EMBL" id="UINC01050207">
    <property type="protein sequence ID" value="SVB62904.1"/>
    <property type="molecule type" value="Genomic_DNA"/>
</dbReference>
<organism evidence="9">
    <name type="scientific">marine metagenome</name>
    <dbReference type="NCBI Taxonomy" id="408172"/>
    <lineage>
        <taxon>unclassified sequences</taxon>
        <taxon>metagenomes</taxon>
        <taxon>ecological metagenomes</taxon>
    </lineage>
</organism>
<protein>
    <recommendedName>
        <fullName evidence="10">Selenoprotein O</fullName>
    </recommendedName>
</protein>
<evidence type="ECO:0000256" key="5">
    <source>
        <dbReference type="ARBA" id="ARBA00022723"/>
    </source>
</evidence>
<evidence type="ECO:0000256" key="7">
    <source>
        <dbReference type="ARBA" id="ARBA00022840"/>
    </source>
</evidence>